<protein>
    <submittedName>
        <fullName evidence="7">YihY/virulence factor BrkB family protein</fullName>
    </submittedName>
</protein>
<feature type="transmembrane region" description="Helical" evidence="6">
    <location>
        <begin position="324"/>
        <end position="342"/>
    </location>
</feature>
<evidence type="ECO:0000313" key="8">
    <source>
        <dbReference type="Proteomes" id="UP000604001"/>
    </source>
</evidence>
<comment type="subcellular location">
    <subcellularLocation>
        <location evidence="1">Cell membrane</location>
        <topology evidence="1">Multi-pass membrane protein</topology>
    </subcellularLocation>
</comment>
<gene>
    <name evidence="7" type="ORF">H7344_12135</name>
</gene>
<dbReference type="RefSeq" id="WP_186346290.1">
    <property type="nucleotide sequence ID" value="NZ_BMMR01000004.1"/>
</dbReference>
<dbReference type="InterPro" id="IPR017039">
    <property type="entry name" value="Virul_fac_BrkB"/>
</dbReference>
<dbReference type="PANTHER" id="PTHR30213:SF1">
    <property type="entry name" value="INNER MEMBRANE PROTEIN YHJD"/>
    <property type="match status" value="1"/>
</dbReference>
<keyword evidence="2" id="KW-1003">Cell membrane</keyword>
<evidence type="ECO:0000256" key="4">
    <source>
        <dbReference type="ARBA" id="ARBA00022989"/>
    </source>
</evidence>
<sequence length="348" mass="37275">MPAIQERVSEGVQDVRRRRPFVDHLVRMQEHYGSVQASQQAGAVTYFAFLSFFPILALSFFTVGLVSEVYPDANRNLRDAIDSVLPGIVGPGEGQVSLEQIRTFRGWAAVLGLAGVLYSGLGWLSAMRAALQTVFAMPRREHPNFVVGKLRDALTLVVIGTVLLVAVAVAGFVGSFSEDILGWLGLDQELGWLVKLLTVALGLAANTVLFYALYALLAQPRLPRSSLLQAALLGAVGFEALKQLSGLLLASTKEQPAFQAFGIALILLVWINYFSRVVLYSAAFAYTSPAAVAQRVLDPADPVQGPRTPTPAELHAQHSGVRTALAPFAVGGATALGAVALLRRKRTG</sequence>
<evidence type="ECO:0000256" key="5">
    <source>
        <dbReference type="ARBA" id="ARBA00023136"/>
    </source>
</evidence>
<feature type="transmembrane region" description="Helical" evidence="6">
    <location>
        <begin position="44"/>
        <end position="66"/>
    </location>
</feature>
<evidence type="ECO:0000256" key="6">
    <source>
        <dbReference type="SAM" id="Phobius"/>
    </source>
</evidence>
<keyword evidence="3 6" id="KW-0812">Transmembrane</keyword>
<evidence type="ECO:0000313" key="7">
    <source>
        <dbReference type="EMBL" id="MBC2961043.1"/>
    </source>
</evidence>
<organism evidence="7 8">
    <name type="scientific">Nocardioides deserti</name>
    <dbReference type="NCBI Taxonomy" id="1588644"/>
    <lineage>
        <taxon>Bacteria</taxon>
        <taxon>Bacillati</taxon>
        <taxon>Actinomycetota</taxon>
        <taxon>Actinomycetes</taxon>
        <taxon>Propionibacteriales</taxon>
        <taxon>Nocardioidaceae</taxon>
        <taxon>Nocardioides</taxon>
    </lineage>
</organism>
<keyword evidence="5 6" id="KW-0472">Membrane</keyword>
<feature type="transmembrane region" description="Helical" evidence="6">
    <location>
        <begin position="152"/>
        <end position="176"/>
    </location>
</feature>
<keyword evidence="4 6" id="KW-1133">Transmembrane helix</keyword>
<keyword evidence="8" id="KW-1185">Reference proteome</keyword>
<accession>A0ABR6UA78</accession>
<dbReference type="EMBL" id="JACMYC010000006">
    <property type="protein sequence ID" value="MBC2961043.1"/>
    <property type="molecule type" value="Genomic_DNA"/>
</dbReference>
<feature type="transmembrane region" description="Helical" evidence="6">
    <location>
        <begin position="107"/>
        <end position="131"/>
    </location>
</feature>
<reference evidence="7 8" key="1">
    <citation type="submission" date="2020-08" db="EMBL/GenBank/DDBJ databases">
        <title>novel species in genus Nocardioides.</title>
        <authorList>
            <person name="Zhang G."/>
        </authorList>
    </citation>
    <scope>NUCLEOTIDE SEQUENCE [LARGE SCALE GENOMIC DNA]</scope>
    <source>
        <strain evidence="7 8">SC8A-24</strain>
    </source>
</reference>
<evidence type="ECO:0000256" key="1">
    <source>
        <dbReference type="ARBA" id="ARBA00004651"/>
    </source>
</evidence>
<feature type="transmembrane region" description="Helical" evidence="6">
    <location>
        <begin position="257"/>
        <end position="275"/>
    </location>
</feature>
<evidence type="ECO:0000256" key="3">
    <source>
        <dbReference type="ARBA" id="ARBA00022692"/>
    </source>
</evidence>
<dbReference type="Proteomes" id="UP000604001">
    <property type="component" value="Unassembled WGS sequence"/>
</dbReference>
<evidence type="ECO:0000256" key="2">
    <source>
        <dbReference type="ARBA" id="ARBA00022475"/>
    </source>
</evidence>
<comment type="caution">
    <text evidence="7">The sequence shown here is derived from an EMBL/GenBank/DDBJ whole genome shotgun (WGS) entry which is preliminary data.</text>
</comment>
<name>A0ABR6UA78_9ACTN</name>
<proteinExistence type="predicted"/>
<dbReference type="PANTHER" id="PTHR30213">
    <property type="entry name" value="INNER MEMBRANE PROTEIN YHJD"/>
    <property type="match status" value="1"/>
</dbReference>
<dbReference type="Pfam" id="PF03631">
    <property type="entry name" value="Virul_fac_BrkB"/>
    <property type="match status" value="1"/>
</dbReference>
<feature type="transmembrane region" description="Helical" evidence="6">
    <location>
        <begin position="196"/>
        <end position="217"/>
    </location>
</feature>